<keyword evidence="2 8" id="KW-0812">Transmembrane</keyword>
<feature type="transmembrane region" description="Helical" evidence="8">
    <location>
        <begin position="49"/>
        <end position="70"/>
    </location>
</feature>
<feature type="binding site" evidence="7">
    <location>
        <position position="190"/>
    </location>
    <ligand>
        <name>Zn(2+)</name>
        <dbReference type="ChEBI" id="CHEBI:29105"/>
        <note>catalytic</note>
    </ligand>
</feature>
<dbReference type="Pfam" id="PF05875">
    <property type="entry name" value="Ceramidase"/>
    <property type="match status" value="1"/>
</dbReference>
<evidence type="ECO:0000256" key="3">
    <source>
        <dbReference type="ARBA" id="ARBA00022801"/>
    </source>
</evidence>
<dbReference type="InterPro" id="IPR008901">
    <property type="entry name" value="ACER"/>
</dbReference>
<reference evidence="9" key="1">
    <citation type="submission" date="2023-07" db="EMBL/GenBank/DDBJ databases">
        <title>Genome content predicts the carbon catabolic preferences of heterotrophic bacteria.</title>
        <authorList>
            <person name="Gralka M."/>
        </authorList>
    </citation>
    <scope>NUCLEOTIDE SEQUENCE</scope>
    <source>
        <strain evidence="9">I3M17_2</strain>
    </source>
</reference>
<protein>
    <submittedName>
        <fullName evidence="9">Ceramidase domain-containing protein</fullName>
    </submittedName>
</protein>
<dbReference type="GO" id="GO:0006672">
    <property type="term" value="P:ceramide metabolic process"/>
    <property type="evidence" value="ECO:0007669"/>
    <property type="project" value="InterPro"/>
</dbReference>
<name>A0AAW7X5Y5_9GAMM</name>
<keyword evidence="3" id="KW-0378">Hydrolase</keyword>
<comment type="caution">
    <text evidence="9">The sequence shown here is derived from an EMBL/GenBank/DDBJ whole genome shotgun (WGS) entry which is preliminary data.</text>
</comment>
<dbReference type="Proteomes" id="UP001169760">
    <property type="component" value="Unassembled WGS sequence"/>
</dbReference>
<evidence type="ECO:0000256" key="4">
    <source>
        <dbReference type="ARBA" id="ARBA00022989"/>
    </source>
</evidence>
<evidence type="ECO:0000256" key="8">
    <source>
        <dbReference type="SAM" id="Phobius"/>
    </source>
</evidence>
<evidence type="ECO:0000256" key="5">
    <source>
        <dbReference type="ARBA" id="ARBA00023136"/>
    </source>
</evidence>
<feature type="transmembrane region" description="Helical" evidence="8">
    <location>
        <begin position="157"/>
        <end position="175"/>
    </location>
</feature>
<organism evidence="9 10">
    <name type="scientific">Saccharophagus degradans</name>
    <dbReference type="NCBI Taxonomy" id="86304"/>
    <lineage>
        <taxon>Bacteria</taxon>
        <taxon>Pseudomonadati</taxon>
        <taxon>Pseudomonadota</taxon>
        <taxon>Gammaproteobacteria</taxon>
        <taxon>Cellvibrionales</taxon>
        <taxon>Cellvibrionaceae</taxon>
        <taxon>Saccharophagus</taxon>
    </lineage>
</organism>
<evidence type="ECO:0000256" key="2">
    <source>
        <dbReference type="ARBA" id="ARBA00022692"/>
    </source>
</evidence>
<evidence type="ECO:0000313" key="9">
    <source>
        <dbReference type="EMBL" id="MDO6422705.1"/>
    </source>
</evidence>
<feature type="binding site" evidence="6">
    <location>
        <position position="16"/>
    </location>
    <ligand>
        <name>Ca(2+)</name>
        <dbReference type="ChEBI" id="CHEBI:29108"/>
    </ligand>
</feature>
<proteinExistence type="predicted"/>
<keyword evidence="4 8" id="KW-1133">Transmembrane helix</keyword>
<sequence>MIDHYCERTAQGLLNEPVNALTNLFFVVAAVCFWRHAQKLSRDSIGLGNGVLAVLMVCIAIGSTVFHTFATPFAQSLDVLPIMMLQLVWLWLYLKRIMRVRPAVRFVLTLGYLFLSVVFSMLPDPTPGSMGYLGPLLVITLLGIYHKDHAPREPQLLYMMAGLFFVSLIFRSVDLASCQFVPFGTHFVWHILNAIVLYGVCRTVVLDNKTNANR</sequence>
<keyword evidence="5 8" id="KW-0472">Membrane</keyword>
<dbReference type="GO" id="GO:0016020">
    <property type="term" value="C:membrane"/>
    <property type="evidence" value="ECO:0007669"/>
    <property type="project" value="UniProtKB-SubCell"/>
</dbReference>
<dbReference type="EMBL" id="JAUOPB010000006">
    <property type="protein sequence ID" value="MDO6422705.1"/>
    <property type="molecule type" value="Genomic_DNA"/>
</dbReference>
<feature type="binding site" evidence="7">
    <location>
        <position position="186"/>
    </location>
    <ligand>
        <name>Zn(2+)</name>
        <dbReference type="ChEBI" id="CHEBI:29105"/>
        <note>catalytic</note>
    </ligand>
</feature>
<evidence type="ECO:0000256" key="6">
    <source>
        <dbReference type="PIRSR" id="PIRSR608901-1"/>
    </source>
</evidence>
<evidence type="ECO:0000256" key="7">
    <source>
        <dbReference type="PIRSR" id="PIRSR608901-2"/>
    </source>
</evidence>
<dbReference type="GO" id="GO:0046872">
    <property type="term" value="F:metal ion binding"/>
    <property type="evidence" value="ECO:0007669"/>
    <property type="project" value="UniProtKB-KW"/>
</dbReference>
<evidence type="ECO:0000313" key="10">
    <source>
        <dbReference type="Proteomes" id="UP001169760"/>
    </source>
</evidence>
<dbReference type="GO" id="GO:0016811">
    <property type="term" value="F:hydrolase activity, acting on carbon-nitrogen (but not peptide) bonds, in linear amides"/>
    <property type="evidence" value="ECO:0007669"/>
    <property type="project" value="InterPro"/>
</dbReference>
<evidence type="ECO:0000256" key="1">
    <source>
        <dbReference type="ARBA" id="ARBA00004141"/>
    </source>
</evidence>
<comment type="subcellular location">
    <subcellularLocation>
        <location evidence="1">Membrane</location>
        <topology evidence="1">Multi-pass membrane protein</topology>
    </subcellularLocation>
</comment>
<feature type="binding site" evidence="7">
    <location>
        <position position="67"/>
    </location>
    <ligand>
        <name>Zn(2+)</name>
        <dbReference type="ChEBI" id="CHEBI:29105"/>
        <note>catalytic</note>
    </ligand>
</feature>
<feature type="transmembrane region" description="Helical" evidence="8">
    <location>
        <begin position="129"/>
        <end position="145"/>
    </location>
</feature>
<feature type="transmembrane region" description="Helical" evidence="8">
    <location>
        <begin position="76"/>
        <end position="94"/>
    </location>
</feature>
<comment type="cofactor">
    <cofactor evidence="7">
        <name>Zn(2+)</name>
        <dbReference type="ChEBI" id="CHEBI:29105"/>
    </cofactor>
</comment>
<feature type="transmembrane region" description="Helical" evidence="8">
    <location>
        <begin position="187"/>
        <end position="205"/>
    </location>
</feature>
<accession>A0AAW7X5Y5</accession>
<feature type="transmembrane region" description="Helical" evidence="8">
    <location>
        <begin position="106"/>
        <end position="123"/>
    </location>
</feature>
<keyword evidence="6" id="KW-0479">Metal-binding</keyword>
<keyword evidence="6" id="KW-0106">Calcium</keyword>
<dbReference type="RefSeq" id="WP_216064972.1">
    <property type="nucleotide sequence ID" value="NZ_JAHKPP010000037.1"/>
</dbReference>
<keyword evidence="7" id="KW-0862">Zinc</keyword>
<dbReference type="AlphaFoldDB" id="A0AAW7X5Y5"/>
<gene>
    <name evidence="9" type="ORF">Q4521_09485</name>
</gene>